<dbReference type="GO" id="GO:0005506">
    <property type="term" value="F:iron ion binding"/>
    <property type="evidence" value="ECO:0007669"/>
    <property type="project" value="InterPro"/>
</dbReference>
<dbReference type="GO" id="GO:0051536">
    <property type="term" value="F:iron-sulfur cluster binding"/>
    <property type="evidence" value="ECO:0007669"/>
    <property type="project" value="InterPro"/>
</dbReference>
<evidence type="ECO:0000256" key="1">
    <source>
        <dbReference type="ARBA" id="ARBA00006420"/>
    </source>
</evidence>
<proteinExistence type="inferred from homology"/>
<dbReference type="Gene3D" id="3.30.300.130">
    <property type="entry name" value="Fe-S cluster assembly (FSCA)"/>
    <property type="match status" value="1"/>
</dbReference>
<dbReference type="EMBL" id="MEYH01000043">
    <property type="protein sequence ID" value="OGD15972.1"/>
    <property type="molecule type" value="Genomic_DNA"/>
</dbReference>
<dbReference type="PANTHER" id="PTHR11178">
    <property type="entry name" value="IRON-SULFUR CLUSTER SCAFFOLD PROTEIN NFU-RELATED"/>
    <property type="match status" value="1"/>
</dbReference>
<evidence type="ECO:0000313" key="3">
    <source>
        <dbReference type="EMBL" id="OGD15972.1"/>
    </source>
</evidence>
<evidence type="ECO:0000313" key="4">
    <source>
        <dbReference type="Proteomes" id="UP000177701"/>
    </source>
</evidence>
<feature type="domain" description="NIF system FeS cluster assembly NifU C-terminal" evidence="2">
    <location>
        <begin position="12"/>
        <end position="78"/>
    </location>
</feature>
<reference evidence="3 4" key="1">
    <citation type="journal article" date="2016" name="Nat. Commun.">
        <title>Thousands of microbial genomes shed light on interconnected biogeochemical processes in an aquifer system.</title>
        <authorList>
            <person name="Anantharaman K."/>
            <person name="Brown C.T."/>
            <person name="Hug L.A."/>
            <person name="Sharon I."/>
            <person name="Castelle C.J."/>
            <person name="Probst A.J."/>
            <person name="Thomas B.C."/>
            <person name="Singh A."/>
            <person name="Wilkins M.J."/>
            <person name="Karaoz U."/>
            <person name="Brodie E.L."/>
            <person name="Williams K.H."/>
            <person name="Hubbard S.S."/>
            <person name="Banfield J.F."/>
        </authorList>
    </citation>
    <scope>NUCLEOTIDE SEQUENCE [LARGE SCALE GENOMIC DNA]</scope>
</reference>
<dbReference type="InterPro" id="IPR034904">
    <property type="entry name" value="FSCA_dom_sf"/>
</dbReference>
<dbReference type="STRING" id="1797291.A2V47_06740"/>
<dbReference type="AlphaFoldDB" id="A0A1F5ABQ2"/>
<dbReference type="GO" id="GO:0016226">
    <property type="term" value="P:iron-sulfur cluster assembly"/>
    <property type="evidence" value="ECO:0007669"/>
    <property type="project" value="InterPro"/>
</dbReference>
<protein>
    <recommendedName>
        <fullName evidence="2">NIF system FeS cluster assembly NifU C-terminal domain-containing protein</fullName>
    </recommendedName>
</protein>
<dbReference type="Pfam" id="PF01106">
    <property type="entry name" value="NifU"/>
    <property type="match status" value="1"/>
</dbReference>
<evidence type="ECO:0000259" key="2">
    <source>
        <dbReference type="Pfam" id="PF01106"/>
    </source>
</evidence>
<dbReference type="PANTHER" id="PTHR11178:SF25">
    <property type="entry name" value="NIFU-LIKE PROTEIN 3, CHLOROPLASTIC"/>
    <property type="match status" value="1"/>
</dbReference>
<name>A0A1F5ABQ2_9BACT</name>
<dbReference type="InterPro" id="IPR001075">
    <property type="entry name" value="NIF_FeS_clus_asmbl_NifU_C"/>
</dbReference>
<comment type="caution">
    <text evidence="3">The sequence shown here is derived from an EMBL/GenBank/DDBJ whole genome shotgun (WGS) entry which is preliminary data.</text>
</comment>
<organism evidence="3 4">
    <name type="scientific">Candidatus Sediminicultor quintus</name>
    <dbReference type="NCBI Taxonomy" id="1797291"/>
    <lineage>
        <taxon>Bacteria</taxon>
        <taxon>Pseudomonadati</taxon>
        <taxon>Atribacterota</taxon>
        <taxon>Candidatus Phoenicimicrobiia</taxon>
        <taxon>Candidatus Pheonicimicrobiales</taxon>
        <taxon>Candidatus Phoenicimicrobiaceae</taxon>
        <taxon>Candidatus Sediminicultor</taxon>
    </lineage>
</organism>
<dbReference type="Proteomes" id="UP000177701">
    <property type="component" value="Unassembled WGS sequence"/>
</dbReference>
<gene>
    <name evidence="3" type="ORF">A2V47_06740</name>
</gene>
<comment type="similarity">
    <text evidence="1">Belongs to the NifU family.</text>
</comment>
<dbReference type="SUPFAM" id="SSF117916">
    <property type="entry name" value="Fe-S cluster assembly (FSCA) domain-like"/>
    <property type="match status" value="1"/>
</dbReference>
<accession>A0A1F5ABQ2</accession>
<sequence>MAQEKKTLKERVETALEKIKPALQADGGNVELVEVTPEGIVKVKLTGACYGCPMSQMTLKMGIGRSLKKEVPEVKDVVEV</sequence>